<organism evidence="1 2">
    <name type="scientific">Acetobacter senegalensis</name>
    <dbReference type="NCBI Taxonomy" id="446692"/>
    <lineage>
        <taxon>Bacteria</taxon>
        <taxon>Pseudomonadati</taxon>
        <taxon>Pseudomonadota</taxon>
        <taxon>Alphaproteobacteria</taxon>
        <taxon>Acetobacterales</taxon>
        <taxon>Acetobacteraceae</taxon>
        <taxon>Acetobacter</taxon>
    </lineage>
</organism>
<dbReference type="Proteomes" id="UP000195072">
    <property type="component" value="Unassembled WGS sequence"/>
</dbReference>
<sequence>MNVVDPHKWKQSVFLCMREIGFFDIFNIPMGKTLIEDTEDFRIIKMRSGNTTAPDAVAGLITELKNLNISEVNQLDGEFVHLYGAMVEGIMNVVRHAYPQNVQTKYENVNKWWMAGAVSKSQRWMCVSIFDQGITIPTSLPAWDKYDAWKANMRQRIGLAPQANDTSFDGIAIWAAVEESVSSTGEAHRGLGLAQMRGFIDGCKSGFLRIISRNGEVTFRPASVPVACNYDHSIDGTLIEWKVEF</sequence>
<evidence type="ECO:0000313" key="1">
    <source>
        <dbReference type="EMBL" id="OUL66995.1"/>
    </source>
</evidence>
<evidence type="ECO:0000313" key="2">
    <source>
        <dbReference type="Proteomes" id="UP000195072"/>
    </source>
</evidence>
<dbReference type="AlphaFoldDB" id="A0A252EKM2"/>
<proteinExistence type="predicted"/>
<dbReference type="EMBL" id="JOOZ01000023">
    <property type="protein sequence ID" value="OUL66995.1"/>
    <property type="molecule type" value="Genomic_DNA"/>
</dbReference>
<reference evidence="1 2" key="1">
    <citation type="submission" date="2014-06" db="EMBL/GenBank/DDBJ databases">
        <authorList>
            <person name="Ju J."/>
            <person name="Zhang J."/>
        </authorList>
    </citation>
    <scope>NUCLEOTIDE SEQUENCE [LARGE SCALE GENOMIC DNA]</scope>
    <source>
        <strain evidence="1">DmL_050</strain>
    </source>
</reference>
<name>A0A252EKM2_9PROT</name>
<protein>
    <submittedName>
        <fullName evidence="1">Uncharacterized protein</fullName>
    </submittedName>
</protein>
<comment type="caution">
    <text evidence="1">The sequence shown here is derived from an EMBL/GenBank/DDBJ whole genome shotgun (WGS) entry which is preliminary data.</text>
</comment>
<gene>
    <name evidence="1" type="ORF">HK16_06585</name>
</gene>
<accession>A0A252EKM2</accession>